<gene>
    <name evidence="2" type="ORF">CDAR_594701</name>
</gene>
<evidence type="ECO:0000313" key="2">
    <source>
        <dbReference type="EMBL" id="GIY85788.1"/>
    </source>
</evidence>
<name>A0AAV4WW72_9ARAC</name>
<accession>A0AAV4WW72</accession>
<keyword evidence="1" id="KW-0812">Transmembrane</keyword>
<dbReference type="AlphaFoldDB" id="A0AAV4WW72"/>
<keyword evidence="1" id="KW-0472">Membrane</keyword>
<feature type="transmembrane region" description="Helical" evidence="1">
    <location>
        <begin position="124"/>
        <end position="146"/>
    </location>
</feature>
<evidence type="ECO:0000256" key="1">
    <source>
        <dbReference type="SAM" id="Phobius"/>
    </source>
</evidence>
<dbReference type="EMBL" id="BPLQ01015080">
    <property type="protein sequence ID" value="GIY85788.1"/>
    <property type="molecule type" value="Genomic_DNA"/>
</dbReference>
<organism evidence="2 3">
    <name type="scientific">Caerostris darwini</name>
    <dbReference type="NCBI Taxonomy" id="1538125"/>
    <lineage>
        <taxon>Eukaryota</taxon>
        <taxon>Metazoa</taxon>
        <taxon>Ecdysozoa</taxon>
        <taxon>Arthropoda</taxon>
        <taxon>Chelicerata</taxon>
        <taxon>Arachnida</taxon>
        <taxon>Araneae</taxon>
        <taxon>Araneomorphae</taxon>
        <taxon>Entelegynae</taxon>
        <taxon>Araneoidea</taxon>
        <taxon>Araneidae</taxon>
        <taxon>Caerostris</taxon>
    </lineage>
</organism>
<reference evidence="2 3" key="1">
    <citation type="submission" date="2021-06" db="EMBL/GenBank/DDBJ databases">
        <title>Caerostris darwini draft genome.</title>
        <authorList>
            <person name="Kono N."/>
            <person name="Arakawa K."/>
        </authorList>
    </citation>
    <scope>NUCLEOTIDE SEQUENCE [LARGE SCALE GENOMIC DNA]</scope>
</reference>
<keyword evidence="3" id="KW-1185">Reference proteome</keyword>
<proteinExistence type="predicted"/>
<keyword evidence="1" id="KW-1133">Transmembrane helix</keyword>
<evidence type="ECO:0008006" key="4">
    <source>
        <dbReference type="Google" id="ProtNLM"/>
    </source>
</evidence>
<sequence length="178" mass="19981">MQDLFFIKISAFHPQRDPTSCLFTTQHTDSPPLCMSVCASPQKITRQLPRKSALKSALKVKLRSPTLARRQKGGEKKRLVFLKGQGSVLHLQMASKRPVPVLTQGLPFPKNILFFSSVAGWGGVPFLLCLITWHGVLLRMLFLDYLKKNKAKRKRTAALKWVSLLNDELGGAQFDLPV</sequence>
<dbReference type="Proteomes" id="UP001054837">
    <property type="component" value="Unassembled WGS sequence"/>
</dbReference>
<comment type="caution">
    <text evidence="2">The sequence shown here is derived from an EMBL/GenBank/DDBJ whole genome shotgun (WGS) entry which is preliminary data.</text>
</comment>
<evidence type="ECO:0000313" key="3">
    <source>
        <dbReference type="Proteomes" id="UP001054837"/>
    </source>
</evidence>
<protein>
    <recommendedName>
        <fullName evidence="4">Transmembrane protein</fullName>
    </recommendedName>
</protein>